<dbReference type="InterPro" id="IPR032172">
    <property type="entry name" value="FXR1_C1"/>
</dbReference>
<keyword evidence="5 6" id="KW-0694">RNA-binding</keyword>
<dbReference type="SMART" id="SM00322">
    <property type="entry name" value="KH"/>
    <property type="match status" value="2"/>
</dbReference>
<evidence type="ECO:0000313" key="10">
    <source>
        <dbReference type="Proteomes" id="UP000265140"/>
    </source>
</evidence>
<dbReference type="Pfam" id="PF17904">
    <property type="entry name" value="KH_9"/>
    <property type="match status" value="1"/>
</dbReference>
<dbReference type="Pfam" id="PF00013">
    <property type="entry name" value="KH_1"/>
    <property type="match status" value="2"/>
</dbReference>
<evidence type="ECO:0000259" key="8">
    <source>
        <dbReference type="PROSITE" id="PS51641"/>
    </source>
</evidence>
<gene>
    <name evidence="9" type="primary">FXR2</name>
</gene>
<dbReference type="FunFam" id="3.30.1370.10:FF:000004">
    <property type="entry name" value="Fragile X mental retardation 1, isoform CRA_e"/>
    <property type="match status" value="1"/>
</dbReference>
<feature type="region of interest" description="Disordered" evidence="7">
    <location>
        <begin position="352"/>
        <end position="557"/>
    </location>
</feature>
<dbReference type="AlphaFoldDB" id="A0A6Q2YRN4"/>
<proteinExistence type="inferred from homology"/>
<organism evidence="9 10">
    <name type="scientific">Esox lucius</name>
    <name type="common">Northern pike</name>
    <dbReference type="NCBI Taxonomy" id="8010"/>
    <lineage>
        <taxon>Eukaryota</taxon>
        <taxon>Metazoa</taxon>
        <taxon>Chordata</taxon>
        <taxon>Craniata</taxon>
        <taxon>Vertebrata</taxon>
        <taxon>Euteleostomi</taxon>
        <taxon>Actinopterygii</taxon>
        <taxon>Neopterygii</taxon>
        <taxon>Teleostei</taxon>
        <taxon>Protacanthopterygii</taxon>
        <taxon>Esociformes</taxon>
        <taxon>Esocidae</taxon>
        <taxon>Esox</taxon>
    </lineage>
</organism>
<feature type="compositionally biased region" description="Gly residues" evidence="7">
    <location>
        <begin position="436"/>
        <end position="447"/>
    </location>
</feature>
<dbReference type="SUPFAM" id="SSF54791">
    <property type="entry name" value="Eukaryotic type KH-domain (KH-domain type I)"/>
    <property type="match status" value="2"/>
</dbReference>
<evidence type="ECO:0000256" key="6">
    <source>
        <dbReference type="PROSITE-ProRule" id="PRU00117"/>
    </source>
</evidence>
<comment type="subcellular location">
    <subcellularLocation>
        <location evidence="1">Cytoplasm</location>
        <location evidence="1">Cytoplasmic ribonucleoprotein granule</location>
    </subcellularLocation>
</comment>
<reference evidence="10" key="1">
    <citation type="journal article" date="2014" name="PLoS ONE">
        <title>The genome and linkage map of the northern pike (Esox lucius): conserved synteny revealed between the salmonid sister group and the Neoteleostei.</title>
        <authorList>
            <person name="Rondeau E.B."/>
            <person name="Minkley D.R."/>
            <person name="Leong J.S."/>
            <person name="Messmer A.M."/>
            <person name="Jantzen J.R."/>
            <person name="von Schalburg K.R."/>
            <person name="Lemon C."/>
            <person name="Bird N.H."/>
            <person name="Koop B.F."/>
        </authorList>
    </citation>
    <scope>NUCLEOTIDE SEQUENCE</scope>
</reference>
<dbReference type="PROSITE" id="PS50084">
    <property type="entry name" value="KH_TYPE_1"/>
    <property type="match status" value="2"/>
</dbReference>
<dbReference type="InterPro" id="IPR036612">
    <property type="entry name" value="KH_dom_type_1_sf"/>
</dbReference>
<dbReference type="CDD" id="cd20476">
    <property type="entry name" value="Tudor_Agenet_FXR2_rpt2"/>
    <property type="match status" value="1"/>
</dbReference>
<dbReference type="PROSITE" id="PS51641">
    <property type="entry name" value="AGENET_LIKE"/>
    <property type="match status" value="1"/>
</dbReference>
<dbReference type="GO" id="GO:0010494">
    <property type="term" value="C:cytoplasmic stress granule"/>
    <property type="evidence" value="ECO:0007669"/>
    <property type="project" value="TreeGrafter"/>
</dbReference>
<dbReference type="GeneTree" id="ENSGT00950000183189"/>
<dbReference type="GO" id="GO:0048513">
    <property type="term" value="P:animal organ development"/>
    <property type="evidence" value="ECO:0007669"/>
    <property type="project" value="TreeGrafter"/>
</dbReference>
<dbReference type="InterPro" id="IPR041560">
    <property type="entry name" value="Tudor_FRM1"/>
</dbReference>
<dbReference type="GO" id="GO:0045182">
    <property type="term" value="F:translation regulator activity"/>
    <property type="evidence" value="ECO:0007669"/>
    <property type="project" value="TreeGrafter"/>
</dbReference>
<dbReference type="Proteomes" id="UP000265140">
    <property type="component" value="Chromosome 24"/>
</dbReference>
<feature type="compositionally biased region" description="Acidic residues" evidence="7">
    <location>
        <begin position="471"/>
        <end position="480"/>
    </location>
</feature>
<comment type="similarity">
    <text evidence="2">Belongs to the FMR1 family.</text>
</comment>
<evidence type="ECO:0000256" key="2">
    <source>
        <dbReference type="ARBA" id="ARBA00006633"/>
    </source>
</evidence>
<dbReference type="Bgee" id="ENSELUG00000023014">
    <property type="expression patterns" value="Expressed in bone element and 15 other cell types or tissues"/>
</dbReference>
<evidence type="ECO:0000256" key="1">
    <source>
        <dbReference type="ARBA" id="ARBA00004331"/>
    </source>
</evidence>
<reference evidence="9" key="3">
    <citation type="submission" date="2025-08" db="UniProtKB">
        <authorList>
            <consortium name="Ensembl"/>
        </authorList>
    </citation>
    <scope>IDENTIFICATION</scope>
</reference>
<dbReference type="GO" id="GO:0048170">
    <property type="term" value="P:positive regulation of long-term neuronal synaptic plasticity"/>
    <property type="evidence" value="ECO:0007669"/>
    <property type="project" value="TreeGrafter"/>
</dbReference>
<dbReference type="InterPro" id="IPR004088">
    <property type="entry name" value="KH_dom_type_1"/>
</dbReference>
<evidence type="ECO:0000256" key="3">
    <source>
        <dbReference type="ARBA" id="ARBA00022490"/>
    </source>
</evidence>
<dbReference type="Pfam" id="PF16096">
    <property type="entry name" value="FXR_C1"/>
    <property type="match status" value="1"/>
</dbReference>
<reference evidence="9" key="4">
    <citation type="submission" date="2025-09" db="UniProtKB">
        <authorList>
            <consortium name="Ensembl"/>
        </authorList>
    </citation>
    <scope>IDENTIFICATION</scope>
</reference>
<dbReference type="GO" id="GO:0099577">
    <property type="term" value="P:regulation of translation at presynapse, modulating synaptic transmission"/>
    <property type="evidence" value="ECO:0007669"/>
    <property type="project" value="TreeGrafter"/>
</dbReference>
<sequence>LSLVWQPERQLPFSDVRLPPPADYHKDIGEGEEVEVYSRANEQEPCGWWLARVRMMKGEFYVIEYAACDATYNEIVTHERIRPVNPNSPSSRNSFHKVPIGVPEDLQDICANDNIHKDFRKAIGANCIFYSAASHELIVLSTNETTVKRAALLSDMHFRSIRTKLMLMSRNEEATKHLETSKQLASAYQEEVKVREDLMGLAIGSHGANIQQARKVPGVTAIELEEESCTFRIYGETPEAVKLARVYLEFKEDYFQVPRNLVGKVIGKNGKVIQEIVDKSGVVRVRIEGDNDKKLPREEGMVPFVFVGTKENISNAQALLEYHVAYLQEVEQLRLERLQIDEQLRQIGVGYRAPPSRVSGAGPAEREKGYLTDESSNSTNLHTSRTYGGRGRGRRPSNSTNSEQSNASESEDFYERDPRPRGVGGDERGSRRGGRGRGSNTGRGRGGPAARPTNSIMLRDPDSNPFSLLEGEGEQGDTDTSEGVGGVDRRRRSRRRRNDQEPSVMDAAVESDSQTGPNENGLDEEGRPQRRNRSRRRRNRANHPEGGSASRDRQPADVTVADYISRAESQSRQNLPHKETLAAPEPKVHTHTHTHTHTLMYSYPHGDQNILIACSLALNLKVTFMPKLYLDVMPNLNP</sequence>
<dbReference type="InterPro" id="IPR040148">
    <property type="entry name" value="FMR1"/>
</dbReference>
<feature type="compositionally biased region" description="Polar residues" evidence="7">
    <location>
        <begin position="373"/>
        <end position="386"/>
    </location>
</feature>
<dbReference type="FunFam" id="3.30.1370.10:FF:000017">
    <property type="entry name" value="Fragile X mental retardation syndrome-related protein 1"/>
    <property type="match status" value="1"/>
</dbReference>
<dbReference type="PANTHER" id="PTHR10603:SF3">
    <property type="entry name" value="RNA-BINDING PROTEIN FXR2"/>
    <property type="match status" value="1"/>
</dbReference>
<evidence type="ECO:0000256" key="4">
    <source>
        <dbReference type="ARBA" id="ARBA00022737"/>
    </source>
</evidence>
<keyword evidence="4" id="KW-0677">Repeat</keyword>
<protein>
    <recommendedName>
        <fullName evidence="8">Agenet-like domain-containing protein</fullName>
    </recommendedName>
</protein>
<dbReference type="FunFam" id="2.30.30.140:FF:000001">
    <property type="entry name" value="Fragile X mental retardation 1, isoform CRA_e"/>
    <property type="match status" value="1"/>
</dbReference>
<dbReference type="InterPro" id="IPR040472">
    <property type="entry name" value="FMRP_KH0"/>
</dbReference>
<dbReference type="GO" id="GO:0098793">
    <property type="term" value="C:presynapse"/>
    <property type="evidence" value="ECO:0007669"/>
    <property type="project" value="GOC"/>
</dbReference>
<dbReference type="Pfam" id="PF12235">
    <property type="entry name" value="FXMRP1_C_core"/>
    <property type="match status" value="1"/>
</dbReference>
<feature type="compositionally biased region" description="Basic residues" evidence="7">
    <location>
        <begin position="529"/>
        <end position="541"/>
    </location>
</feature>
<keyword evidence="10" id="KW-1185">Reference proteome</keyword>
<feature type="domain" description="Agenet-like" evidence="8">
    <location>
        <begin position="32"/>
        <end position="84"/>
    </location>
</feature>
<dbReference type="CDD" id="cd22511">
    <property type="entry name" value="KH_I_FXR2_rpt3"/>
    <property type="match status" value="1"/>
</dbReference>
<dbReference type="GO" id="GO:0051028">
    <property type="term" value="P:mRNA transport"/>
    <property type="evidence" value="ECO:0007669"/>
    <property type="project" value="TreeGrafter"/>
</dbReference>
<dbReference type="GO" id="GO:0045727">
    <property type="term" value="P:positive regulation of translation"/>
    <property type="evidence" value="ECO:0007669"/>
    <property type="project" value="TreeGrafter"/>
</dbReference>
<keyword evidence="3" id="KW-0963">Cytoplasm</keyword>
<dbReference type="Pfam" id="PF05641">
    <property type="entry name" value="Agenet"/>
    <property type="match status" value="1"/>
</dbReference>
<feature type="compositionally biased region" description="Polar residues" evidence="7">
    <location>
        <begin position="396"/>
        <end position="408"/>
    </location>
</feature>
<evidence type="ECO:0000256" key="5">
    <source>
        <dbReference type="ARBA" id="ARBA00022884"/>
    </source>
</evidence>
<dbReference type="Ensembl" id="ENSELUT00000087143.2">
    <property type="protein sequence ID" value="ENSELUP00000068258.2"/>
    <property type="gene ID" value="ENSELUG00000023014.3"/>
</dbReference>
<evidence type="ECO:0000256" key="7">
    <source>
        <dbReference type="SAM" id="MobiDB-lite"/>
    </source>
</evidence>
<name>A0A6Q2YRN4_ESOLU</name>
<dbReference type="GO" id="GO:0043488">
    <property type="term" value="P:regulation of mRNA stability"/>
    <property type="evidence" value="ECO:0007669"/>
    <property type="project" value="TreeGrafter"/>
</dbReference>
<dbReference type="GO" id="GO:0003730">
    <property type="term" value="F:mRNA 3'-UTR binding"/>
    <property type="evidence" value="ECO:0007669"/>
    <property type="project" value="TreeGrafter"/>
</dbReference>
<feature type="compositionally biased region" description="Basic and acidic residues" evidence="7">
    <location>
        <begin position="413"/>
        <end position="430"/>
    </location>
</feature>
<dbReference type="Gene3D" id="3.30.1370.10">
    <property type="entry name" value="K Homology domain, type 1"/>
    <property type="match status" value="2"/>
</dbReference>
<dbReference type="PANTHER" id="PTHR10603">
    <property type="entry name" value="FRAGILE X MENTAL RETARDATION SYNDROME-RELATED PROTEIN"/>
    <property type="match status" value="1"/>
</dbReference>
<dbReference type="InterPro" id="IPR008395">
    <property type="entry name" value="Agenet-like_dom"/>
</dbReference>
<accession>A0A6Q2YRN4</accession>
<dbReference type="Gene3D" id="2.30.30.140">
    <property type="match status" value="1"/>
</dbReference>
<dbReference type="InterPro" id="IPR004087">
    <property type="entry name" value="KH_dom"/>
</dbReference>
<evidence type="ECO:0000313" key="9">
    <source>
        <dbReference type="Ensembl" id="ENSELUP00000068258.2"/>
    </source>
</evidence>
<dbReference type="GO" id="GO:0043005">
    <property type="term" value="C:neuron projection"/>
    <property type="evidence" value="ECO:0007669"/>
    <property type="project" value="TreeGrafter"/>
</dbReference>
<dbReference type="InterPro" id="IPR047420">
    <property type="entry name" value="Tudor_Agenet_FXR2_rpt2"/>
</dbReference>
<dbReference type="GO" id="GO:0005634">
    <property type="term" value="C:nucleus"/>
    <property type="evidence" value="ECO:0007669"/>
    <property type="project" value="TreeGrafter"/>
</dbReference>
<reference evidence="9" key="2">
    <citation type="submission" date="2020-02" db="EMBL/GenBank/DDBJ databases">
        <title>Esox lucius (northern pike) genome, fEsoLuc1, primary haplotype.</title>
        <authorList>
            <person name="Myers G."/>
            <person name="Karagic N."/>
            <person name="Meyer A."/>
            <person name="Pippel M."/>
            <person name="Reichard M."/>
            <person name="Winkler S."/>
            <person name="Tracey A."/>
            <person name="Sims Y."/>
            <person name="Howe K."/>
            <person name="Rhie A."/>
            <person name="Formenti G."/>
            <person name="Durbin R."/>
            <person name="Fedrigo O."/>
            <person name="Jarvis E.D."/>
        </authorList>
    </citation>
    <scope>NUCLEOTIDE SEQUENCE [LARGE SCALE GENOMIC DNA]</scope>
</reference>
<dbReference type="InterPro" id="IPR022034">
    <property type="entry name" value="FMR1-like_C_core"/>
</dbReference>